<accession>A0A0B1ZUY3</accession>
<dbReference type="Pfam" id="PF16976">
    <property type="entry name" value="RcpC"/>
    <property type="match status" value="1"/>
</dbReference>
<evidence type="ECO:0000313" key="5">
    <source>
        <dbReference type="Proteomes" id="UP000031057"/>
    </source>
</evidence>
<dbReference type="InterPro" id="IPR031571">
    <property type="entry name" value="RcpC_dom"/>
</dbReference>
<dbReference type="NCBIfam" id="TIGR03177">
    <property type="entry name" value="pilus_cpaB"/>
    <property type="match status" value="1"/>
</dbReference>
<reference evidence="4 5" key="1">
    <citation type="submission" date="2014-10" db="EMBL/GenBank/DDBJ databases">
        <title>Genome sequence of Novosphingobium malaysiense MUSC 273(T).</title>
        <authorList>
            <person name="Lee L.-H."/>
        </authorList>
    </citation>
    <scope>NUCLEOTIDE SEQUENCE [LARGE SCALE GENOMIC DNA]</scope>
    <source>
        <strain evidence="4 5">MUSC 273</strain>
    </source>
</reference>
<dbReference type="InterPro" id="IPR013974">
    <property type="entry name" value="SAF"/>
</dbReference>
<dbReference type="Gene3D" id="3.90.1210.10">
    <property type="entry name" value="Antifreeze-like/N-acetylneuraminic acid synthase C-terminal domain"/>
    <property type="match status" value="1"/>
</dbReference>
<comment type="caution">
    <text evidence="4">The sequence shown here is derived from an EMBL/GenBank/DDBJ whole genome shotgun (WGS) entry which is preliminary data.</text>
</comment>
<keyword evidence="5" id="KW-1185">Reference proteome</keyword>
<dbReference type="OrthoDB" id="163768at2"/>
<name>A0A0B1ZUY3_9SPHN</name>
<evidence type="ECO:0000313" key="4">
    <source>
        <dbReference type="EMBL" id="KHK92973.1"/>
    </source>
</evidence>
<feature type="signal peptide" evidence="2">
    <location>
        <begin position="1"/>
        <end position="22"/>
    </location>
</feature>
<dbReference type="CDD" id="cd11614">
    <property type="entry name" value="SAF_CpaB_FlgA_like"/>
    <property type="match status" value="1"/>
</dbReference>
<dbReference type="Proteomes" id="UP000031057">
    <property type="component" value="Unassembled WGS sequence"/>
</dbReference>
<dbReference type="AlphaFoldDB" id="A0A0B1ZUY3"/>
<evidence type="ECO:0000256" key="1">
    <source>
        <dbReference type="SAM" id="MobiDB-lite"/>
    </source>
</evidence>
<evidence type="ECO:0000256" key="2">
    <source>
        <dbReference type="SAM" id="SignalP"/>
    </source>
</evidence>
<sequence>MDKKKLVLLVVALLVAAGTAFAARSLFTGASAPQAEAVPVQPKGPKVLVAQRALPVGTIITADAVSFQDWPEELVKDAYFIDGEADMTKLLGTVVRYQITAGQPLTQGALVAPGDRGFLAAALGPGMRAVTIPVSAKTGVGGFVFPGDHVDLVLTQQVKGEGDPLRTAETILRNLRVLATDQATDNDVVDGKTVVRAFRTVTLEVTPRIAEKVAVAQEIGEISLSLRSIADNQAEFERALADGDVKVPEGATKEQEEQLMRQAMNKPIEGKTTYVTGGDVSRFQRSSRPALPNEIGSRPAMAAAFTPGTAAPSRPARSGPVVRVTRGKETTEEVVGSK</sequence>
<feature type="chain" id="PRO_5002084977" evidence="2">
    <location>
        <begin position="23"/>
        <end position="338"/>
    </location>
</feature>
<dbReference type="STRING" id="1348853.LK12_00845"/>
<dbReference type="SMART" id="SM00858">
    <property type="entry name" value="SAF"/>
    <property type="match status" value="1"/>
</dbReference>
<organism evidence="4 5">
    <name type="scientific">Novosphingobium malaysiense</name>
    <dbReference type="NCBI Taxonomy" id="1348853"/>
    <lineage>
        <taxon>Bacteria</taxon>
        <taxon>Pseudomonadati</taxon>
        <taxon>Pseudomonadota</taxon>
        <taxon>Alphaproteobacteria</taxon>
        <taxon>Sphingomonadales</taxon>
        <taxon>Sphingomonadaceae</taxon>
        <taxon>Novosphingobium</taxon>
    </lineage>
</organism>
<evidence type="ECO:0000259" key="3">
    <source>
        <dbReference type="SMART" id="SM00858"/>
    </source>
</evidence>
<keyword evidence="2" id="KW-0732">Signal</keyword>
<dbReference type="EMBL" id="JTDI01000001">
    <property type="protein sequence ID" value="KHK92973.1"/>
    <property type="molecule type" value="Genomic_DNA"/>
</dbReference>
<dbReference type="Pfam" id="PF08666">
    <property type="entry name" value="SAF"/>
    <property type="match status" value="1"/>
</dbReference>
<proteinExistence type="predicted"/>
<dbReference type="InterPro" id="IPR017592">
    <property type="entry name" value="Pilus_assmbl_Flp-typ_CpaB"/>
</dbReference>
<gene>
    <name evidence="4" type="ORF">LK12_00845</name>
</gene>
<dbReference type="RefSeq" id="WP_039278217.1">
    <property type="nucleotide sequence ID" value="NZ_JTDI01000001.1"/>
</dbReference>
<feature type="domain" description="SAF" evidence="3">
    <location>
        <begin position="45"/>
        <end position="111"/>
    </location>
</feature>
<feature type="region of interest" description="Disordered" evidence="1">
    <location>
        <begin position="305"/>
        <end position="338"/>
    </location>
</feature>
<protein>
    <submittedName>
        <fullName evidence="4">Pilus assembly protein CpaB</fullName>
    </submittedName>
</protein>